<evidence type="ECO:0000313" key="1">
    <source>
        <dbReference type="EMBL" id="MEJ2886185.1"/>
    </source>
</evidence>
<proteinExistence type="predicted"/>
<dbReference type="Proteomes" id="UP001370100">
    <property type="component" value="Unassembled WGS sequence"/>
</dbReference>
<evidence type="ECO:0000313" key="2">
    <source>
        <dbReference type="Proteomes" id="UP001370100"/>
    </source>
</evidence>
<organism evidence="1 2">
    <name type="scientific">Actinomycetospora aeridis</name>
    <dbReference type="NCBI Taxonomy" id="3129231"/>
    <lineage>
        <taxon>Bacteria</taxon>
        <taxon>Bacillati</taxon>
        <taxon>Actinomycetota</taxon>
        <taxon>Actinomycetes</taxon>
        <taxon>Pseudonocardiales</taxon>
        <taxon>Pseudonocardiaceae</taxon>
        <taxon>Actinomycetospora</taxon>
    </lineage>
</organism>
<protein>
    <submittedName>
        <fullName evidence="1">Uncharacterized protein</fullName>
    </submittedName>
</protein>
<sequence>MTATVEHPRRCDRSRCVHGLTDVLHVGTPQVLVPADEHDTVVTVTAARADVLTRAGQAPQAPRALLAVDDATASLTAAELVEHIAHCALVLAELRAWSAPTHPGPTEGGRSGAR</sequence>
<keyword evidence="2" id="KW-1185">Reference proteome</keyword>
<reference evidence="1 2" key="1">
    <citation type="submission" date="2024-03" db="EMBL/GenBank/DDBJ databases">
        <title>Actinomycetospora sp. OC33-EN06, a novel actinomycete isolated from wild orchid (Aerides multiflora).</title>
        <authorList>
            <person name="Suriyachadkun C."/>
        </authorList>
    </citation>
    <scope>NUCLEOTIDE SEQUENCE [LARGE SCALE GENOMIC DNA]</scope>
    <source>
        <strain evidence="1 2">OC33-EN06</strain>
    </source>
</reference>
<comment type="caution">
    <text evidence="1">The sequence shown here is derived from an EMBL/GenBank/DDBJ whole genome shotgun (WGS) entry which is preliminary data.</text>
</comment>
<name>A0ABU8N2I9_9PSEU</name>
<gene>
    <name evidence="1" type="ORF">WCD41_06950</name>
</gene>
<dbReference type="EMBL" id="JBBEGL010000002">
    <property type="protein sequence ID" value="MEJ2886185.1"/>
    <property type="molecule type" value="Genomic_DNA"/>
</dbReference>
<dbReference type="RefSeq" id="WP_337712673.1">
    <property type="nucleotide sequence ID" value="NZ_JBBEGL010000002.1"/>
</dbReference>
<accession>A0ABU8N2I9</accession>